<dbReference type="STRING" id="1123357.SAMN02745244_01958"/>
<evidence type="ECO:0000313" key="2">
    <source>
        <dbReference type="Proteomes" id="UP000184512"/>
    </source>
</evidence>
<sequence length="243" mass="25007">MAVYALTSASGSPGVTATALGLALEWPNQVLLVDADPVGGSAILAGYYRGTVAHPGTLVELWSAHRQGGLEAAVRELALRLSETASLIPGPAGAAQAGGLADLWPALAAQLRVLSQLGVDVLIDLGRLGHTHFATPLARAADELLLVMRSDLPAVAAVAAAEVPLEAPVRGLLIGPNRPYTAHAVASVIKREVSVSLPWAPEEAAVLSHGQPEPKRGLKLRKALRQAAEELHTTSITALGVSA</sequence>
<keyword evidence="2" id="KW-1185">Reference proteome</keyword>
<reference evidence="1 2" key="1">
    <citation type="submission" date="2016-11" db="EMBL/GenBank/DDBJ databases">
        <authorList>
            <person name="Jaros S."/>
            <person name="Januszkiewicz K."/>
            <person name="Wedrychowicz H."/>
        </authorList>
    </citation>
    <scope>NUCLEOTIDE SEQUENCE [LARGE SCALE GENOMIC DNA]</scope>
    <source>
        <strain evidence="1 2">DSM 12906</strain>
    </source>
</reference>
<proteinExistence type="predicted"/>
<dbReference type="AlphaFoldDB" id="A0A1M6HE17"/>
<evidence type="ECO:0000313" key="1">
    <source>
        <dbReference type="EMBL" id="SHJ20441.1"/>
    </source>
</evidence>
<accession>A0A1M6HE17</accession>
<dbReference type="EMBL" id="FQZG01000032">
    <property type="protein sequence ID" value="SHJ20441.1"/>
    <property type="molecule type" value="Genomic_DNA"/>
</dbReference>
<dbReference type="Proteomes" id="UP000184512">
    <property type="component" value="Unassembled WGS sequence"/>
</dbReference>
<organism evidence="1 2">
    <name type="scientific">Tessaracoccus bendigoensis DSM 12906</name>
    <dbReference type="NCBI Taxonomy" id="1123357"/>
    <lineage>
        <taxon>Bacteria</taxon>
        <taxon>Bacillati</taxon>
        <taxon>Actinomycetota</taxon>
        <taxon>Actinomycetes</taxon>
        <taxon>Propionibacteriales</taxon>
        <taxon>Propionibacteriaceae</taxon>
        <taxon>Tessaracoccus</taxon>
    </lineage>
</organism>
<protein>
    <submittedName>
        <fullName evidence="1">Cellulose biosynthesis protein BcsQ</fullName>
    </submittedName>
</protein>
<dbReference type="RefSeq" id="WP_073187661.1">
    <property type="nucleotide sequence ID" value="NZ_FQZG01000032.1"/>
</dbReference>
<gene>
    <name evidence="1" type="ORF">SAMN02745244_01958</name>
</gene>
<dbReference type="InterPro" id="IPR027417">
    <property type="entry name" value="P-loop_NTPase"/>
</dbReference>
<dbReference type="OrthoDB" id="5243870at2"/>
<dbReference type="SUPFAM" id="SSF52540">
    <property type="entry name" value="P-loop containing nucleoside triphosphate hydrolases"/>
    <property type="match status" value="1"/>
</dbReference>
<name>A0A1M6HE17_9ACTN</name>
<dbReference type="Gene3D" id="3.40.50.300">
    <property type="entry name" value="P-loop containing nucleotide triphosphate hydrolases"/>
    <property type="match status" value="1"/>
</dbReference>